<evidence type="ECO:0000256" key="1">
    <source>
        <dbReference type="SAM" id="Phobius"/>
    </source>
</evidence>
<organism evidence="3 4">
    <name type="scientific">Microbulbifer rhizosphaerae</name>
    <dbReference type="NCBI Taxonomy" id="1562603"/>
    <lineage>
        <taxon>Bacteria</taxon>
        <taxon>Pseudomonadati</taxon>
        <taxon>Pseudomonadota</taxon>
        <taxon>Gammaproteobacteria</taxon>
        <taxon>Cellvibrionales</taxon>
        <taxon>Microbulbiferaceae</taxon>
        <taxon>Microbulbifer</taxon>
    </lineage>
</organism>
<sequence>MTKLTTAIATSFFLFILWIIYLANSGSDSLFFDFVRSIPYGDKIGHFFLFGTLTLTVVVATRFRSFTVGWLNIYYGGALVALFVLGEEISQVFIPFRTFDLADLTADSFGILVAIGVAYLIRKYSVKISDKSAENSSV</sequence>
<dbReference type="Proteomes" id="UP000535937">
    <property type="component" value="Unassembled WGS sequence"/>
</dbReference>
<dbReference type="Pfam" id="PF04892">
    <property type="entry name" value="VanZ"/>
    <property type="match status" value="1"/>
</dbReference>
<feature type="transmembrane region" description="Helical" evidence="1">
    <location>
        <begin position="102"/>
        <end position="121"/>
    </location>
</feature>
<evidence type="ECO:0000259" key="2">
    <source>
        <dbReference type="Pfam" id="PF04892"/>
    </source>
</evidence>
<dbReference type="EMBL" id="JACHWZ010000006">
    <property type="protein sequence ID" value="MBB3060709.1"/>
    <property type="molecule type" value="Genomic_DNA"/>
</dbReference>
<evidence type="ECO:0000313" key="3">
    <source>
        <dbReference type="EMBL" id="MBB3060709.1"/>
    </source>
</evidence>
<keyword evidence="1" id="KW-0812">Transmembrane</keyword>
<dbReference type="PANTHER" id="PTHR28008:SF1">
    <property type="entry name" value="DOMAIN PROTEIN, PUTATIVE (AFU_ORTHOLOGUE AFUA_3G10980)-RELATED"/>
    <property type="match status" value="1"/>
</dbReference>
<dbReference type="NCBIfam" id="NF037970">
    <property type="entry name" value="vanZ_1"/>
    <property type="match status" value="1"/>
</dbReference>
<feature type="domain" description="VanZ-like" evidence="2">
    <location>
        <begin position="38"/>
        <end position="121"/>
    </location>
</feature>
<feature type="transmembrane region" description="Helical" evidence="1">
    <location>
        <begin position="44"/>
        <end position="61"/>
    </location>
</feature>
<reference evidence="3 4" key="1">
    <citation type="submission" date="2020-08" db="EMBL/GenBank/DDBJ databases">
        <title>Genomic Encyclopedia of Type Strains, Phase III (KMG-III): the genomes of soil and plant-associated and newly described type strains.</title>
        <authorList>
            <person name="Whitman W."/>
        </authorList>
    </citation>
    <scope>NUCLEOTIDE SEQUENCE [LARGE SCALE GENOMIC DNA]</scope>
    <source>
        <strain evidence="3 4">CECT 8799</strain>
    </source>
</reference>
<feature type="transmembrane region" description="Helical" evidence="1">
    <location>
        <begin position="73"/>
        <end position="96"/>
    </location>
</feature>
<keyword evidence="1" id="KW-0472">Membrane</keyword>
<accession>A0A7W4WAL4</accession>
<evidence type="ECO:0000313" key="4">
    <source>
        <dbReference type="Proteomes" id="UP000535937"/>
    </source>
</evidence>
<dbReference type="InterPro" id="IPR006976">
    <property type="entry name" value="VanZ-like"/>
</dbReference>
<dbReference type="RefSeq" id="WP_183458357.1">
    <property type="nucleotide sequence ID" value="NZ_JACHWZ010000006.1"/>
</dbReference>
<proteinExistence type="predicted"/>
<gene>
    <name evidence="3" type="ORF">FHS09_001529</name>
</gene>
<feature type="transmembrane region" description="Helical" evidence="1">
    <location>
        <begin position="7"/>
        <end position="24"/>
    </location>
</feature>
<comment type="caution">
    <text evidence="3">The sequence shown here is derived from an EMBL/GenBank/DDBJ whole genome shotgun (WGS) entry which is preliminary data.</text>
</comment>
<protein>
    <submittedName>
        <fullName evidence="3">VanZ family protein</fullName>
    </submittedName>
</protein>
<name>A0A7W4WAL4_9GAMM</name>
<keyword evidence="1" id="KW-1133">Transmembrane helix</keyword>
<keyword evidence="4" id="KW-1185">Reference proteome</keyword>
<dbReference type="PANTHER" id="PTHR28008">
    <property type="entry name" value="DOMAIN PROTEIN, PUTATIVE (AFU_ORTHOLOGUE AFUA_3G10980)-RELATED"/>
    <property type="match status" value="1"/>
</dbReference>
<dbReference type="AlphaFoldDB" id="A0A7W4WAL4"/>